<dbReference type="Proteomes" id="UP000199513">
    <property type="component" value="Unassembled WGS sequence"/>
</dbReference>
<name>A0A1I2DVE3_9BACT</name>
<reference evidence="4 5" key="1">
    <citation type="submission" date="2016-10" db="EMBL/GenBank/DDBJ databases">
        <authorList>
            <person name="de Groot N.N."/>
        </authorList>
    </citation>
    <scope>NUCLEOTIDE SEQUENCE [LARGE SCALE GENOMIC DNA]</scope>
    <source>
        <strain>GEY</strain>
        <strain evidence="5">DSM 9560</strain>
    </source>
</reference>
<dbReference type="InterPro" id="IPR028994">
    <property type="entry name" value="Integrin_alpha_N"/>
</dbReference>
<evidence type="ECO:0000313" key="5">
    <source>
        <dbReference type="Proteomes" id="UP000199513"/>
    </source>
</evidence>
<protein>
    <submittedName>
        <fullName evidence="4">Repeat domain-containing protein</fullName>
    </submittedName>
</protein>
<dbReference type="InterPro" id="IPR013517">
    <property type="entry name" value="FG-GAP"/>
</dbReference>
<dbReference type="PANTHER" id="PTHR16026:SF0">
    <property type="entry name" value="CARTILAGE ACIDIC PROTEIN 1"/>
    <property type="match status" value="1"/>
</dbReference>
<feature type="domain" description="ASPIC/UnbV" evidence="3">
    <location>
        <begin position="537"/>
        <end position="604"/>
    </location>
</feature>
<dbReference type="OrthoDB" id="9816120at2"/>
<dbReference type="InterPro" id="IPR027039">
    <property type="entry name" value="Crtac1"/>
</dbReference>
<proteinExistence type="predicted"/>
<evidence type="ECO:0000256" key="2">
    <source>
        <dbReference type="SAM" id="SignalP"/>
    </source>
</evidence>
<feature type="chain" id="PRO_5011755993" evidence="2">
    <location>
        <begin position="21"/>
        <end position="1129"/>
    </location>
</feature>
<dbReference type="AlphaFoldDB" id="A0A1I2DVE3"/>
<evidence type="ECO:0000313" key="4">
    <source>
        <dbReference type="EMBL" id="SFE84408.1"/>
    </source>
</evidence>
<dbReference type="Gene3D" id="2.130.10.130">
    <property type="entry name" value="Integrin alpha, N-terminal"/>
    <property type="match status" value="4"/>
</dbReference>
<gene>
    <name evidence="4" type="ORF">SAMN04488541_100825</name>
</gene>
<dbReference type="Pfam" id="PF13517">
    <property type="entry name" value="FG-GAP_3"/>
    <property type="match status" value="5"/>
</dbReference>
<feature type="signal peptide" evidence="2">
    <location>
        <begin position="1"/>
        <end position="20"/>
    </location>
</feature>
<sequence>MNCRYTFTIFYFIILISLFACNQSNTDERTSDNSLFKLLDPAQTGVDFANLVKEDTTFNILNYLYFYNGGGVSIGDINNDSLPDIYLTANRLPNKLYLNKGNLKFEDITEKAGVAGSIGWTTGTTMADVNGDGWLDIYVCNVSNLLGLSGHNQLFINNQNGTFSEKAKEYGLDFSGFSTQAAFFDYDNDGDLDCYLLNHSTHYEGTYRRAAEIRPEKNERAGDRLMKNENGKFIDVSENAGIYSSAVGYGLGIAIGDINQDGWQDIYIANDFHENDYLYLNNGNGTFTESIRQVVGHTSKFSMGVDMADFNNDGRLDVFSADMMPENEQIRKASEESADAYSIYQFKYSFGYYHQFAKNALQVNTSISQEKKLTNFKLLEIAQLAGVATTDWSWSVLFADLDNDGWKDLFVANGIPRRPNDMDYLKFISDPNIRYPLLQGIDEAKLKYTEQMPIIKIPNFAFKNNKNLTFNNLSKEWGLDKAGFSNGTAYADLDNDGDLDLVVNNFNEIASIYENQNIDKNNYLKIKLVGENQNTSGIGAKIILKLKDQLIYQEQSPTRGFQSSVDHVLTIGLGKNEIIDSLIVAWNNGNSQLLTNVKANQFLTLKQSEASEKNLCNQCNSWLSSQQLFADITNQVNIPFTHEDNAITDFEREFLIPYALSTQGSKIAKGDVNGDGLEDLFVPNGKWKTSALLIQQKNSSFALSQKNLFEQDSICEDVSAAFFDADGDKDLDLIVVSAGNEFFGKDKQIQPRLYLNDGKGNFTKTENQLPEIFINASCVKPADFDGDGDVDLFIGARVEGRKFGIDPPSFILKNNGKGFFENASADVLGNNLLGMVTDAVWADFDNDQQLDLVVVGEWMPITFLKNQNNKLINLTTNNQHLTSNSGFWNSLLADDFDGDGDIDFVAGNWGQNSYLKPTENEPITLYVKDFDANGSTDPIICMYRTASDGSRQLFPLASKDEMTSQLPHLRKKFLKYKDYSTATIHDIFTPEELKGAVMKNAHNFSTSYIENKGKDGFAIKSLPIEAQFSTVFALQVGDFDKDGKKDLLLGGNFYGVTPLLSRYDASVGLLLKGDGKGNFAPISPAQSGFVVNGECRDIQLITLANGKKVALVMRNNDKLQVLEVLNRPL</sequence>
<dbReference type="STRING" id="1003.SAMN04488541_100825"/>
<dbReference type="Pfam" id="PF07593">
    <property type="entry name" value="UnbV_ASPIC"/>
    <property type="match status" value="1"/>
</dbReference>
<evidence type="ECO:0000259" key="3">
    <source>
        <dbReference type="Pfam" id="PF07593"/>
    </source>
</evidence>
<keyword evidence="5" id="KW-1185">Reference proteome</keyword>
<organism evidence="4 5">
    <name type="scientific">Thermoflexibacter ruber</name>
    <dbReference type="NCBI Taxonomy" id="1003"/>
    <lineage>
        <taxon>Bacteria</taxon>
        <taxon>Pseudomonadati</taxon>
        <taxon>Bacteroidota</taxon>
        <taxon>Cytophagia</taxon>
        <taxon>Cytophagales</taxon>
        <taxon>Thermoflexibacteraceae</taxon>
        <taxon>Thermoflexibacter</taxon>
    </lineage>
</organism>
<dbReference type="InterPro" id="IPR011519">
    <property type="entry name" value="UnbV_ASPIC"/>
</dbReference>
<evidence type="ECO:0000256" key="1">
    <source>
        <dbReference type="ARBA" id="ARBA00022729"/>
    </source>
</evidence>
<dbReference type="PROSITE" id="PS51257">
    <property type="entry name" value="PROKAR_LIPOPROTEIN"/>
    <property type="match status" value="1"/>
</dbReference>
<dbReference type="SUPFAM" id="SSF69318">
    <property type="entry name" value="Integrin alpha N-terminal domain"/>
    <property type="match status" value="3"/>
</dbReference>
<keyword evidence="1 2" id="KW-0732">Signal</keyword>
<dbReference type="PANTHER" id="PTHR16026">
    <property type="entry name" value="CARTILAGE ACIDIC PROTEIN 1"/>
    <property type="match status" value="1"/>
</dbReference>
<dbReference type="EMBL" id="FONY01000008">
    <property type="protein sequence ID" value="SFE84408.1"/>
    <property type="molecule type" value="Genomic_DNA"/>
</dbReference>
<accession>A0A1I2DVE3</accession>